<accession>A0A923RM94</accession>
<gene>
    <name evidence="1" type="ORF">H8S44_05305</name>
</gene>
<dbReference type="Pfam" id="PF06841">
    <property type="entry name" value="Phage_T4_gp19"/>
    <property type="match status" value="1"/>
</dbReference>
<evidence type="ECO:0000313" key="1">
    <source>
        <dbReference type="EMBL" id="MBC5659186.1"/>
    </source>
</evidence>
<dbReference type="GO" id="GO:0005198">
    <property type="term" value="F:structural molecule activity"/>
    <property type="evidence" value="ECO:0007669"/>
    <property type="project" value="InterPro"/>
</dbReference>
<keyword evidence="2" id="KW-1185">Reference proteome</keyword>
<comment type="caution">
    <text evidence="1">The sequence shown here is derived from an EMBL/GenBank/DDBJ whole genome shotgun (WGS) entry which is preliminary data.</text>
</comment>
<dbReference type="Proteomes" id="UP000649345">
    <property type="component" value="Unassembled WGS sequence"/>
</dbReference>
<sequence>MDRKKEAQRRSYNFMVYFGNKRVGFEKLSGLTEEGHFETIREGGCNRTSYALLNGYSQEKSLTLERGVLEDERELSLYQPGYRFKDEVAIMVLGQDQAVKKSYYLSGAYIRRISQRELSARDSGIQTVSIELGYESLEEEGSKDSGAWRRL</sequence>
<protein>
    <submittedName>
        <fullName evidence="1">Phage tail protein</fullName>
    </submittedName>
</protein>
<proteinExistence type="predicted"/>
<dbReference type="AlphaFoldDB" id="A0A923RM94"/>
<dbReference type="EMBL" id="JACOOR010000003">
    <property type="protein sequence ID" value="MBC5659186.1"/>
    <property type="molecule type" value="Genomic_DNA"/>
</dbReference>
<reference evidence="1" key="1">
    <citation type="submission" date="2020-08" db="EMBL/GenBank/DDBJ databases">
        <title>Genome public.</title>
        <authorList>
            <person name="Liu C."/>
            <person name="Sun Q."/>
        </authorList>
    </citation>
    <scope>NUCLEOTIDE SEQUENCE</scope>
    <source>
        <strain evidence="1">NSJ-68</strain>
    </source>
</reference>
<evidence type="ECO:0000313" key="2">
    <source>
        <dbReference type="Proteomes" id="UP000649345"/>
    </source>
</evidence>
<name>A0A923RM94_9FIRM</name>
<organism evidence="1 2">
    <name type="scientific">Anaerosacchariphilus hominis</name>
    <dbReference type="NCBI Taxonomy" id="2763017"/>
    <lineage>
        <taxon>Bacteria</taxon>
        <taxon>Bacillati</taxon>
        <taxon>Bacillota</taxon>
        <taxon>Clostridia</taxon>
        <taxon>Lachnospirales</taxon>
        <taxon>Lachnospiraceae</taxon>
        <taxon>Anaerosacchariphilus</taxon>
    </lineage>
</organism>
<dbReference type="InterPro" id="IPR010667">
    <property type="entry name" value="Phage_T4_Gp19"/>
</dbReference>
<dbReference type="RefSeq" id="WP_186871599.1">
    <property type="nucleotide sequence ID" value="NZ_JACOOR010000003.1"/>
</dbReference>